<dbReference type="GO" id="GO:0006310">
    <property type="term" value="P:DNA recombination"/>
    <property type="evidence" value="ECO:0007669"/>
    <property type="project" value="UniProtKB-KW"/>
</dbReference>
<gene>
    <name evidence="3" type="ORF">SAMN05443551_0759</name>
</gene>
<evidence type="ECO:0000313" key="4">
    <source>
        <dbReference type="Proteomes" id="UP000184221"/>
    </source>
</evidence>
<dbReference type="EMBL" id="FQXC01000001">
    <property type="protein sequence ID" value="SHG84199.1"/>
    <property type="molecule type" value="Genomic_DNA"/>
</dbReference>
<sequence length="351" mass="39687">MSLILPFAQWPEADRQMWTDLMALSGPLDSGGQLAHLRETSRTPLQNHYGRWLKWLAVSDPASLDEMPVRRASIDRWRSWLKALSHTRPMTQWSFVHDTVRLLRAAHPNANWRDHKQLVKHLRRQAGQGDRTRKAGRVLGSHVLLQAGLRHAIDGAEDAPTEIDALKRQRDGTMVAFLALMPIRRRAVVSLTIGTSILFGADGIEIVLSEDLTKTGVPWEAQVPQEIEPLMRRYADDTRPRLMAARKETHDWLWVNDRGAPYHLNYFGNRIGRITQDLLGVRVTPHLFRDAAATTLSRHSPDAAKLIPPVLSHSSNLTSQKHYIHAGSIEAGRGLMDVINQLKTSKAEFNQ</sequence>
<dbReference type="GO" id="GO:0015074">
    <property type="term" value="P:DNA integration"/>
    <property type="evidence" value="ECO:0007669"/>
    <property type="project" value="InterPro"/>
</dbReference>
<evidence type="ECO:0000259" key="2">
    <source>
        <dbReference type="PROSITE" id="PS51898"/>
    </source>
</evidence>
<dbReference type="Pfam" id="PF00589">
    <property type="entry name" value="Phage_integrase"/>
    <property type="match status" value="1"/>
</dbReference>
<dbReference type="AlphaFoldDB" id="A0A1M5N4U0"/>
<keyword evidence="1" id="KW-0233">DNA recombination</keyword>
<accession>A0A1M5N4U0</accession>
<protein>
    <submittedName>
        <fullName evidence="3">Phage integrase family protein</fullName>
    </submittedName>
</protein>
<proteinExistence type="predicted"/>
<dbReference type="SUPFAM" id="SSF56349">
    <property type="entry name" value="DNA breaking-rejoining enzymes"/>
    <property type="match status" value="1"/>
</dbReference>
<reference evidence="3 4" key="1">
    <citation type="submission" date="2016-11" db="EMBL/GenBank/DDBJ databases">
        <authorList>
            <person name="Jaros S."/>
            <person name="Januszkiewicz K."/>
            <person name="Wedrychowicz H."/>
        </authorList>
    </citation>
    <scope>NUCLEOTIDE SEQUENCE [LARGE SCALE GENOMIC DNA]</scope>
    <source>
        <strain evidence="3 4">DSM 29431</strain>
    </source>
</reference>
<name>A0A1M5N4U0_9RHOB</name>
<dbReference type="OrthoDB" id="7363113at2"/>
<evidence type="ECO:0000256" key="1">
    <source>
        <dbReference type="ARBA" id="ARBA00023172"/>
    </source>
</evidence>
<keyword evidence="4" id="KW-1185">Reference proteome</keyword>
<dbReference type="PROSITE" id="PS51898">
    <property type="entry name" value="TYR_RECOMBINASE"/>
    <property type="match status" value="1"/>
</dbReference>
<evidence type="ECO:0000313" key="3">
    <source>
        <dbReference type="EMBL" id="SHG84199.1"/>
    </source>
</evidence>
<dbReference type="Proteomes" id="UP000184221">
    <property type="component" value="Unassembled WGS sequence"/>
</dbReference>
<feature type="domain" description="Tyr recombinase" evidence="2">
    <location>
        <begin position="148"/>
        <end position="337"/>
    </location>
</feature>
<dbReference type="InterPro" id="IPR002104">
    <property type="entry name" value="Integrase_catalytic"/>
</dbReference>
<dbReference type="InterPro" id="IPR013762">
    <property type="entry name" value="Integrase-like_cat_sf"/>
</dbReference>
<dbReference type="Gene3D" id="1.10.443.10">
    <property type="entry name" value="Intergrase catalytic core"/>
    <property type="match status" value="1"/>
</dbReference>
<organism evidence="3 4">
    <name type="scientific">Marivita hallyeonensis</name>
    <dbReference type="NCBI Taxonomy" id="996342"/>
    <lineage>
        <taxon>Bacteria</taxon>
        <taxon>Pseudomonadati</taxon>
        <taxon>Pseudomonadota</taxon>
        <taxon>Alphaproteobacteria</taxon>
        <taxon>Rhodobacterales</taxon>
        <taxon>Roseobacteraceae</taxon>
        <taxon>Marivita</taxon>
    </lineage>
</organism>
<dbReference type="STRING" id="996342.SAMN05443551_0759"/>
<dbReference type="GO" id="GO:0003677">
    <property type="term" value="F:DNA binding"/>
    <property type="evidence" value="ECO:0007669"/>
    <property type="project" value="InterPro"/>
</dbReference>
<dbReference type="InterPro" id="IPR011010">
    <property type="entry name" value="DNA_brk_join_enz"/>
</dbReference>